<sequence>MSVPGGNFLFPKLVVVVSRLKSFAKVQARTRRTTPTPVGTASSRGVLWACSRVSACICRVKLRIPILDKDGTSEDGGLKGDFENSGRGERYIHRNGGRAEPTVERDLIEGQLETFGGGVAWARMAINVQTEGTPVEDWRSRRRTTSRAPAEDRACPKAPAGALRSRALGAGRAPRQERLPEGGRRERGPRPLRRVRRLRLGRGGRRRVGGQVRDVSPLLPPALPRVPRVVVVVRTLRGCERDSSVGAEEDIVRTAGDAIDGRIARAYGKYAGEADHGTVCRMLSDALAIVEKLIWTRSAYQTTSRRLPPHGLRDDHAEPDQRPVRPAGGPGGAGIYQRRDSGADHHEPAGVRPPPGPVEELRPRGRGPRPEVAGVPRPPPVWPPNPRRWPSRSDDAAPRSTMMTVAVLGPDAKVIVKQTRPDLGHERGEAAAQARVRVRGARRERPRGEGEDQGRRGSREPAVRLPVDTAGQSEEREDATRTHVVSKVDAISGVRQVSFDSEEAAFNDWRSERSVSCGADLDEESQSEFVSNYLDGRNPSTG</sequence>
<organism evidence="2 3">
    <name type="scientific">Thalassiosira oceanica</name>
    <name type="common">Marine diatom</name>
    <dbReference type="NCBI Taxonomy" id="159749"/>
    <lineage>
        <taxon>Eukaryota</taxon>
        <taxon>Sar</taxon>
        <taxon>Stramenopiles</taxon>
        <taxon>Ochrophyta</taxon>
        <taxon>Bacillariophyta</taxon>
        <taxon>Coscinodiscophyceae</taxon>
        <taxon>Thalassiosirophycidae</taxon>
        <taxon>Thalassiosirales</taxon>
        <taxon>Thalassiosiraceae</taxon>
        <taxon>Thalassiosira</taxon>
    </lineage>
</organism>
<keyword evidence="3" id="KW-1185">Reference proteome</keyword>
<evidence type="ECO:0000256" key="1">
    <source>
        <dbReference type="SAM" id="MobiDB-lite"/>
    </source>
</evidence>
<proteinExistence type="predicted"/>
<feature type="region of interest" description="Disordered" evidence="1">
    <location>
        <begin position="517"/>
        <end position="542"/>
    </location>
</feature>
<dbReference type="Proteomes" id="UP000266841">
    <property type="component" value="Unassembled WGS sequence"/>
</dbReference>
<dbReference type="eggNOG" id="ENOG502TB1J">
    <property type="taxonomic scope" value="Eukaryota"/>
</dbReference>
<gene>
    <name evidence="2" type="ORF">THAOC_33981</name>
</gene>
<name>K0R389_THAOC</name>
<protein>
    <submittedName>
        <fullName evidence="2">Uncharacterized protein</fullName>
    </submittedName>
</protein>
<feature type="region of interest" description="Disordered" evidence="1">
    <location>
        <begin position="132"/>
        <end position="191"/>
    </location>
</feature>
<reference evidence="2 3" key="1">
    <citation type="journal article" date="2012" name="Genome Biol.">
        <title>Genome and low-iron response of an oceanic diatom adapted to chronic iron limitation.</title>
        <authorList>
            <person name="Lommer M."/>
            <person name="Specht M."/>
            <person name="Roy A.S."/>
            <person name="Kraemer L."/>
            <person name="Andreson R."/>
            <person name="Gutowska M.A."/>
            <person name="Wolf J."/>
            <person name="Bergner S.V."/>
            <person name="Schilhabel M.B."/>
            <person name="Klostermeier U.C."/>
            <person name="Beiko R.G."/>
            <person name="Rosenstiel P."/>
            <person name="Hippler M."/>
            <person name="Laroche J."/>
        </authorList>
    </citation>
    <scope>NUCLEOTIDE SEQUENCE [LARGE SCALE GENOMIC DNA]</scope>
    <source>
        <strain evidence="2 3">CCMP1005</strain>
    </source>
</reference>
<accession>K0R389</accession>
<feature type="region of interest" description="Disordered" evidence="1">
    <location>
        <begin position="421"/>
        <end position="484"/>
    </location>
</feature>
<feature type="compositionally biased region" description="Low complexity" evidence="1">
    <location>
        <begin position="158"/>
        <end position="173"/>
    </location>
</feature>
<feature type="compositionally biased region" description="Basic and acidic residues" evidence="1">
    <location>
        <begin position="337"/>
        <end position="349"/>
    </location>
</feature>
<dbReference type="AlphaFoldDB" id="K0R389"/>
<feature type="compositionally biased region" description="Pro residues" evidence="1">
    <location>
        <begin position="376"/>
        <end position="387"/>
    </location>
</feature>
<feature type="region of interest" description="Disordered" evidence="1">
    <location>
        <begin position="305"/>
        <end position="399"/>
    </location>
</feature>
<comment type="caution">
    <text evidence="2">The sequence shown here is derived from an EMBL/GenBank/DDBJ whole genome shotgun (WGS) entry which is preliminary data.</text>
</comment>
<feature type="compositionally biased region" description="Basic and acidic residues" evidence="1">
    <location>
        <begin position="311"/>
        <end position="323"/>
    </location>
</feature>
<feature type="compositionally biased region" description="Basic and acidic residues" evidence="1">
    <location>
        <begin position="441"/>
        <end position="462"/>
    </location>
</feature>
<feature type="compositionally biased region" description="Basic and acidic residues" evidence="1">
    <location>
        <begin position="174"/>
        <end position="189"/>
    </location>
</feature>
<dbReference type="EMBL" id="AGNL01047109">
    <property type="protein sequence ID" value="EJK47308.1"/>
    <property type="molecule type" value="Genomic_DNA"/>
</dbReference>
<evidence type="ECO:0000313" key="2">
    <source>
        <dbReference type="EMBL" id="EJK47308.1"/>
    </source>
</evidence>
<evidence type="ECO:0000313" key="3">
    <source>
        <dbReference type="Proteomes" id="UP000266841"/>
    </source>
</evidence>